<dbReference type="CDD" id="cd01335">
    <property type="entry name" value="Radical_SAM"/>
    <property type="match status" value="1"/>
</dbReference>
<gene>
    <name evidence="6" type="ORF">ET495_13625</name>
</gene>
<keyword evidence="1" id="KW-0949">S-adenosyl-L-methionine</keyword>
<reference evidence="6 7" key="1">
    <citation type="submission" date="2019-01" db="EMBL/GenBank/DDBJ databases">
        <title>Genome sequencing of strain 2JSPR-7.</title>
        <authorList>
            <person name="Heo J."/>
            <person name="Kim S.-J."/>
            <person name="Kim J.-S."/>
            <person name="Hong S.-B."/>
            <person name="Kwon S.-W."/>
        </authorList>
    </citation>
    <scope>NUCLEOTIDE SEQUENCE [LARGE SCALE GENOMIC DNA]</scope>
    <source>
        <strain evidence="6 7">2JSPR-7</strain>
    </source>
</reference>
<dbReference type="KEGG" id="xyl:ET495_13625"/>
<evidence type="ECO:0000313" key="7">
    <source>
        <dbReference type="Proteomes" id="UP000291758"/>
    </source>
</evidence>
<dbReference type="InterPro" id="IPR012840">
    <property type="entry name" value="NrdG2"/>
</dbReference>
<dbReference type="PROSITE" id="PS51918">
    <property type="entry name" value="RADICAL_SAM"/>
    <property type="match status" value="1"/>
</dbReference>
<dbReference type="PANTHER" id="PTHR11228:SF27">
    <property type="entry name" value="GLYCYL-RADICAL ENZYME ACTIVATING ENZYME MJ1227-RELATED"/>
    <property type="match status" value="1"/>
</dbReference>
<dbReference type="NCBIfam" id="TIGR02495">
    <property type="entry name" value="NrdG2"/>
    <property type="match status" value="1"/>
</dbReference>
<evidence type="ECO:0000259" key="5">
    <source>
        <dbReference type="PROSITE" id="PS51918"/>
    </source>
</evidence>
<dbReference type="InterPro" id="IPR050377">
    <property type="entry name" value="Radical_SAM_PqqE_MftC-like"/>
</dbReference>
<dbReference type="Proteomes" id="UP000291758">
    <property type="component" value="Chromosome"/>
</dbReference>
<protein>
    <submittedName>
        <fullName evidence="6">Anaerobic ribonucleoside-triphosphate reductase activating protein</fullName>
    </submittedName>
</protein>
<evidence type="ECO:0000256" key="2">
    <source>
        <dbReference type="ARBA" id="ARBA00022723"/>
    </source>
</evidence>
<evidence type="ECO:0000313" key="6">
    <source>
        <dbReference type="EMBL" id="QAY64089.1"/>
    </source>
</evidence>
<dbReference type="InterPro" id="IPR007197">
    <property type="entry name" value="rSAM"/>
</dbReference>
<proteinExistence type="predicted"/>
<keyword evidence="4" id="KW-0411">Iron-sulfur</keyword>
<dbReference type="Pfam" id="PF04055">
    <property type="entry name" value="Radical_SAM"/>
    <property type="match status" value="1"/>
</dbReference>
<dbReference type="InterPro" id="IPR013785">
    <property type="entry name" value="Aldolase_TIM"/>
</dbReference>
<dbReference type="GO" id="GO:0046872">
    <property type="term" value="F:metal ion binding"/>
    <property type="evidence" value="ECO:0007669"/>
    <property type="project" value="UniProtKB-KW"/>
</dbReference>
<keyword evidence="2" id="KW-0479">Metal-binding</keyword>
<dbReference type="Gene3D" id="3.20.20.70">
    <property type="entry name" value="Aldolase class I"/>
    <property type="match status" value="1"/>
</dbReference>
<dbReference type="PANTHER" id="PTHR11228">
    <property type="entry name" value="RADICAL SAM DOMAIN PROTEIN"/>
    <property type="match status" value="1"/>
</dbReference>
<sequence>MSSVDWPGKLAGVVFLQGCPWRCVYCHNPDILDPRAPGVLAWSQVREFLGRRRGLLDGVVFSGGEPLLSPALPTAVDEVRDLGFAVGLHTGGAWPRRLEALLKRGAVDWVGLDIKHLPEKYAQVTGVKASGSAAWKALDVVLASGVAHEVRTTVDPTVHTREDVLELARRLEALGERHHVLQELRPDGAAAAYAADLAGWRLSDLVADGELPGVERRAA</sequence>
<organism evidence="6 7">
    <name type="scientific">Xylanimonas allomyrinae</name>
    <dbReference type="NCBI Taxonomy" id="2509459"/>
    <lineage>
        <taxon>Bacteria</taxon>
        <taxon>Bacillati</taxon>
        <taxon>Actinomycetota</taxon>
        <taxon>Actinomycetes</taxon>
        <taxon>Micrococcales</taxon>
        <taxon>Promicromonosporaceae</taxon>
        <taxon>Xylanimonas</taxon>
    </lineage>
</organism>
<dbReference type="AlphaFoldDB" id="A0A4P6ERF8"/>
<dbReference type="InterPro" id="IPR058240">
    <property type="entry name" value="rSAM_sf"/>
</dbReference>
<dbReference type="GO" id="GO:0051536">
    <property type="term" value="F:iron-sulfur cluster binding"/>
    <property type="evidence" value="ECO:0007669"/>
    <property type="project" value="UniProtKB-KW"/>
</dbReference>
<keyword evidence="7" id="KW-1185">Reference proteome</keyword>
<dbReference type="OrthoDB" id="9782387at2"/>
<feature type="domain" description="Radical SAM core" evidence="5">
    <location>
        <begin position="5"/>
        <end position="219"/>
    </location>
</feature>
<keyword evidence="3" id="KW-0408">Iron</keyword>
<dbReference type="SUPFAM" id="SSF102114">
    <property type="entry name" value="Radical SAM enzymes"/>
    <property type="match status" value="1"/>
</dbReference>
<dbReference type="EMBL" id="CP035495">
    <property type="protein sequence ID" value="QAY64089.1"/>
    <property type="molecule type" value="Genomic_DNA"/>
</dbReference>
<evidence type="ECO:0000256" key="1">
    <source>
        <dbReference type="ARBA" id="ARBA00022691"/>
    </source>
</evidence>
<evidence type="ECO:0000256" key="3">
    <source>
        <dbReference type="ARBA" id="ARBA00023004"/>
    </source>
</evidence>
<dbReference type="GO" id="GO:0003824">
    <property type="term" value="F:catalytic activity"/>
    <property type="evidence" value="ECO:0007669"/>
    <property type="project" value="InterPro"/>
</dbReference>
<evidence type="ECO:0000256" key="4">
    <source>
        <dbReference type="ARBA" id="ARBA00023014"/>
    </source>
</evidence>
<dbReference type="SFLD" id="SFLDG01094">
    <property type="entry name" value="Uncharacterised_Radical_SAM_Su"/>
    <property type="match status" value="1"/>
</dbReference>
<name>A0A4P6ERF8_9MICO</name>
<accession>A0A4P6ERF8</accession>
<dbReference type="RefSeq" id="WP_129205248.1">
    <property type="nucleotide sequence ID" value="NZ_CP035495.1"/>
</dbReference>
<dbReference type="SFLD" id="SFLDS00029">
    <property type="entry name" value="Radical_SAM"/>
    <property type="match status" value="1"/>
</dbReference>